<comment type="caution">
    <text evidence="2">The sequence shown here is derived from an EMBL/GenBank/DDBJ whole genome shotgun (WGS) entry which is preliminary data.</text>
</comment>
<protein>
    <submittedName>
        <fullName evidence="2">Uncharacterized protein</fullName>
    </submittedName>
</protein>
<feature type="compositionally biased region" description="Pro residues" evidence="1">
    <location>
        <begin position="127"/>
        <end position="143"/>
    </location>
</feature>
<organism evidence="2 3">
    <name type="scientific">Streptomyces olindensis</name>
    <dbReference type="NCBI Taxonomy" id="358823"/>
    <lineage>
        <taxon>Bacteria</taxon>
        <taxon>Bacillati</taxon>
        <taxon>Actinomycetota</taxon>
        <taxon>Actinomycetes</taxon>
        <taxon>Kitasatosporales</taxon>
        <taxon>Streptomycetaceae</taxon>
        <taxon>Streptomyces</taxon>
    </lineage>
</organism>
<proteinExistence type="predicted"/>
<accession>A0ABV2XLV4</accession>
<evidence type="ECO:0000313" key="2">
    <source>
        <dbReference type="EMBL" id="MEU2264981.1"/>
    </source>
</evidence>
<dbReference type="RefSeq" id="WP_359784356.1">
    <property type="nucleotide sequence ID" value="NZ_JBEYBN010000001.1"/>
</dbReference>
<evidence type="ECO:0000313" key="3">
    <source>
        <dbReference type="Proteomes" id="UP001550603"/>
    </source>
</evidence>
<sequence>MDAKHAISILTDRAESEIDAAKKTRQRLIKGCELDGSQLDHLMEAVLLADATAKPWVELMQRIDRHGVREGLAKQIQKATENLVVYGIALSTSMVTNAARLHEVEGLRRFLSFTQGMDIDDETPAEEPAPAPEPQSAPAPTPVNVPKATPAQKRTLEAIRDNGVKLQEFRVGQLRVAVNDGEKPRKDMILWVIEQGWALRDHSTSLYTGQPVSLTQLGEAILAR</sequence>
<gene>
    <name evidence="2" type="ORF">ABZ568_00705</name>
</gene>
<dbReference type="EMBL" id="JBEYBN010000001">
    <property type="protein sequence ID" value="MEU2264981.1"/>
    <property type="molecule type" value="Genomic_DNA"/>
</dbReference>
<keyword evidence="3" id="KW-1185">Reference proteome</keyword>
<dbReference type="Proteomes" id="UP001550603">
    <property type="component" value="Unassembled WGS sequence"/>
</dbReference>
<reference evidence="2 3" key="1">
    <citation type="submission" date="2024-06" db="EMBL/GenBank/DDBJ databases">
        <title>The Natural Products Discovery Center: Release of the First 8490 Sequenced Strains for Exploring Actinobacteria Biosynthetic Diversity.</title>
        <authorList>
            <person name="Kalkreuter E."/>
            <person name="Kautsar S.A."/>
            <person name="Yang D."/>
            <person name="Bader C.D."/>
            <person name="Teijaro C.N."/>
            <person name="Fluegel L."/>
            <person name="Davis C.M."/>
            <person name="Simpson J.R."/>
            <person name="Lauterbach L."/>
            <person name="Steele A.D."/>
            <person name="Gui C."/>
            <person name="Meng S."/>
            <person name="Li G."/>
            <person name="Viehrig K."/>
            <person name="Ye F."/>
            <person name="Su P."/>
            <person name="Kiefer A.F."/>
            <person name="Nichols A."/>
            <person name="Cepeda A.J."/>
            <person name="Yan W."/>
            <person name="Fan B."/>
            <person name="Jiang Y."/>
            <person name="Adhikari A."/>
            <person name="Zheng C.-J."/>
            <person name="Schuster L."/>
            <person name="Cowan T.M."/>
            <person name="Smanski M.J."/>
            <person name="Chevrette M.G."/>
            <person name="De Carvalho L.P.S."/>
            <person name="Shen B."/>
        </authorList>
    </citation>
    <scope>NUCLEOTIDE SEQUENCE [LARGE SCALE GENOMIC DNA]</scope>
    <source>
        <strain evidence="2 3">NPDC019583</strain>
    </source>
</reference>
<name>A0ABV2XLV4_9ACTN</name>
<feature type="region of interest" description="Disordered" evidence="1">
    <location>
        <begin position="119"/>
        <end position="148"/>
    </location>
</feature>
<evidence type="ECO:0000256" key="1">
    <source>
        <dbReference type="SAM" id="MobiDB-lite"/>
    </source>
</evidence>